<evidence type="ECO:0000313" key="1">
    <source>
        <dbReference type="EMBL" id="MBV3383114.1"/>
    </source>
</evidence>
<dbReference type="EMBL" id="JAHOEF010000049">
    <property type="protein sequence ID" value="MBV3383114.1"/>
    <property type="molecule type" value="Genomic_DNA"/>
</dbReference>
<evidence type="ECO:0000313" key="3">
    <source>
        <dbReference type="Proteomes" id="UP001196408"/>
    </source>
</evidence>
<reference evidence="1 4" key="1">
    <citation type="submission" date="2021-06" db="EMBL/GenBank/DDBJ databases">
        <title>Collection of gut derived symbiotic bacterial strains cultured from healthy donors.</title>
        <authorList>
            <person name="Lin H."/>
            <person name="Littmann E."/>
            <person name="Pamer E.G."/>
        </authorList>
    </citation>
    <scope>NUCLEOTIDE SEQUENCE</scope>
    <source>
        <strain evidence="2 4">MSK.21.70</strain>
        <strain evidence="1">MSK.21.82</strain>
    </source>
</reference>
<dbReference type="RefSeq" id="WP_217747883.1">
    <property type="nucleotide sequence ID" value="NZ_JAHOEB010000049.1"/>
</dbReference>
<dbReference type="InterPro" id="IPR011664">
    <property type="entry name" value="Abi_system_AbiD/AbiF-like"/>
</dbReference>
<proteinExistence type="predicted"/>
<gene>
    <name evidence="1" type="ORF">KSV97_07765</name>
    <name evidence="2" type="ORF">KSW06_07640</name>
</gene>
<name>A0AAW4MVY9_9FIRM</name>
<organism evidence="1 3">
    <name type="scientific">Catenibacterium mitsuokai</name>
    <dbReference type="NCBI Taxonomy" id="100886"/>
    <lineage>
        <taxon>Bacteria</taxon>
        <taxon>Bacillati</taxon>
        <taxon>Bacillota</taxon>
        <taxon>Erysipelotrichia</taxon>
        <taxon>Erysipelotrichales</taxon>
        <taxon>Coprobacillaceae</taxon>
        <taxon>Catenibacterium</taxon>
    </lineage>
</organism>
<dbReference type="Proteomes" id="UP001197492">
    <property type="component" value="Unassembled WGS sequence"/>
</dbReference>
<evidence type="ECO:0000313" key="2">
    <source>
        <dbReference type="EMBL" id="MBV3393124.1"/>
    </source>
</evidence>
<dbReference type="AlphaFoldDB" id="A0AAW4MVY9"/>
<keyword evidence="4" id="KW-1185">Reference proteome</keyword>
<evidence type="ECO:0000313" key="4">
    <source>
        <dbReference type="Proteomes" id="UP001197492"/>
    </source>
</evidence>
<sequence>MLKSKYSIDEQLKNLEDKNVQFNIMSKEEAREYLQNNTYYFKLKSYEKSFEYNVSKNQYINLEFAYLVELSKLDMYLRELIIRISLHTEHFLKVKLIDDLTKNEKEDGYHVVRELFSKYPFILDNLNQKRSNSACSDLIRKYENEWATWNLVEVLSFGDFIKLYELYYTLYPENSNETVRNLLWPLKFIRNASAHNNCLLNTLRKPYVYTHMYDKKKKAIIVNKSLISLLSSVPSISKRNRKKKITNPIIHDLVASIFLFDEICTSQVFKKKIFTELKDFMEGRLIKNKEYFSNDSVFTSIYEFIKNIIDYLYEKNL</sequence>
<comment type="caution">
    <text evidence="1">The sequence shown here is derived from an EMBL/GenBank/DDBJ whole genome shotgun (WGS) entry which is preliminary data.</text>
</comment>
<dbReference type="Pfam" id="PF07751">
    <property type="entry name" value="Abi_2"/>
    <property type="match status" value="1"/>
</dbReference>
<dbReference type="EMBL" id="JAHOEL010000047">
    <property type="protein sequence ID" value="MBV3393124.1"/>
    <property type="molecule type" value="Genomic_DNA"/>
</dbReference>
<protein>
    <submittedName>
        <fullName evidence="1">Abi family protein</fullName>
    </submittedName>
</protein>
<accession>A0AAW4MVY9</accession>
<dbReference type="Proteomes" id="UP001196408">
    <property type="component" value="Unassembled WGS sequence"/>
</dbReference>